<dbReference type="PANTHER" id="PTHR30521:SF0">
    <property type="entry name" value="DYP-TYPE PEROXIDASE FAMILY PROTEIN"/>
    <property type="match status" value="1"/>
</dbReference>
<evidence type="ECO:0000256" key="2">
    <source>
        <dbReference type="ARBA" id="ARBA00022559"/>
    </source>
</evidence>
<evidence type="ECO:0000313" key="10">
    <source>
        <dbReference type="EMBL" id="MBD1320034.1"/>
    </source>
</evidence>
<dbReference type="InterPro" id="IPR048327">
    <property type="entry name" value="Dyp_perox_N"/>
</dbReference>
<evidence type="ECO:0000259" key="9">
    <source>
        <dbReference type="Pfam" id="PF20628"/>
    </source>
</evidence>
<dbReference type="SUPFAM" id="SSF54909">
    <property type="entry name" value="Dimeric alpha+beta barrel"/>
    <property type="match status" value="1"/>
</dbReference>
<feature type="compositionally biased region" description="Basic and acidic residues" evidence="7">
    <location>
        <begin position="352"/>
        <end position="365"/>
    </location>
</feature>
<evidence type="ECO:0000256" key="1">
    <source>
        <dbReference type="ARBA" id="ARBA00001970"/>
    </source>
</evidence>
<reference evidence="10 11" key="1">
    <citation type="submission" date="2020-09" db="EMBL/GenBank/DDBJ databases">
        <title>Novel species in genus Gordonia.</title>
        <authorList>
            <person name="Zhang G."/>
        </authorList>
    </citation>
    <scope>NUCLEOTIDE SEQUENCE [LARGE SCALE GENOMIC DNA]</scope>
    <source>
        <strain evidence="10 11">ON-33</strain>
    </source>
</reference>
<accession>A0ABR7WB59</accession>
<dbReference type="PANTHER" id="PTHR30521">
    <property type="entry name" value="DEFERROCHELATASE/PEROXIDASE"/>
    <property type="match status" value="1"/>
</dbReference>
<keyword evidence="2 10" id="KW-0575">Peroxidase</keyword>
<dbReference type="EMBL" id="JACWMS010000002">
    <property type="protein sequence ID" value="MBD1320034.1"/>
    <property type="molecule type" value="Genomic_DNA"/>
</dbReference>
<feature type="compositionally biased region" description="Low complexity" evidence="7">
    <location>
        <begin position="315"/>
        <end position="337"/>
    </location>
</feature>
<dbReference type="PROSITE" id="PS51404">
    <property type="entry name" value="DYP_PEROXIDASE"/>
    <property type="match status" value="1"/>
</dbReference>
<comment type="caution">
    <text evidence="10">The sequence shown here is derived from an EMBL/GenBank/DDBJ whole genome shotgun (WGS) entry which is preliminary data.</text>
</comment>
<evidence type="ECO:0000256" key="5">
    <source>
        <dbReference type="ARBA" id="ARBA00023004"/>
    </source>
</evidence>
<dbReference type="Pfam" id="PF20628">
    <property type="entry name" value="Dyp_perox_C"/>
    <property type="match status" value="1"/>
</dbReference>
<sequence>MPVPQTILTRKTKAAVFLVLTIDDGGEGAVRDLLADLPTLARAVSSRAPEAALSAIASVGSQAWDRLFEGPRPGSLRPFVTYEGAVHTAPSTPGDILLHIKADQLDLCFEVGRLAMDALGDAVTVVDEVHGFRYFDLRDLIGFVDGTENPVGQAAIDAITVGDEDPDFAGGSYVAIQRYVTDLEAWNGLTVEDQEAAIGRTKTDNVEMSDDVKPTNSHIALNVVEDDDGEEIDVVRDNMPYGDVSAAGERGTFYIAYSAGPDVTEEMLRKMFIGDPPGNHDRLLDFTTAVTGAQFFTPTIDFLEDLPDQPPAPPAARVATPSADRVATPPAARVATPSAGRVATPSAGRVATSERSEPDAYRDPPADGSLGIGSLASAPLPPDQTHT</sequence>
<evidence type="ECO:0000256" key="6">
    <source>
        <dbReference type="ARBA" id="ARBA00025737"/>
    </source>
</evidence>
<dbReference type="RefSeq" id="WP_190266801.1">
    <property type="nucleotide sequence ID" value="NZ_BAABAD010000004.1"/>
</dbReference>
<evidence type="ECO:0000313" key="11">
    <source>
        <dbReference type="Proteomes" id="UP000602395"/>
    </source>
</evidence>
<dbReference type="NCBIfam" id="TIGR01413">
    <property type="entry name" value="Dyp_perox_fam"/>
    <property type="match status" value="1"/>
</dbReference>
<feature type="region of interest" description="Disordered" evidence="7">
    <location>
        <begin position="306"/>
        <end position="387"/>
    </location>
</feature>
<evidence type="ECO:0000259" key="8">
    <source>
        <dbReference type="Pfam" id="PF04261"/>
    </source>
</evidence>
<comment type="cofactor">
    <cofactor evidence="1">
        <name>heme b</name>
        <dbReference type="ChEBI" id="CHEBI:60344"/>
    </cofactor>
</comment>
<dbReference type="Pfam" id="PF04261">
    <property type="entry name" value="Dyp_perox_N"/>
    <property type="match status" value="1"/>
</dbReference>
<dbReference type="InterPro" id="IPR011008">
    <property type="entry name" value="Dimeric_a/b-barrel"/>
</dbReference>
<dbReference type="GO" id="GO:0004601">
    <property type="term" value="F:peroxidase activity"/>
    <property type="evidence" value="ECO:0007669"/>
    <property type="project" value="UniProtKB-KW"/>
</dbReference>
<comment type="similarity">
    <text evidence="6">Belongs to the DyP-type peroxidase family.</text>
</comment>
<protein>
    <submittedName>
        <fullName evidence="10">Dyp-type peroxidase</fullName>
    </submittedName>
</protein>
<dbReference type="InterPro" id="IPR006314">
    <property type="entry name" value="Dyp_peroxidase"/>
</dbReference>
<organism evidence="10 11">
    <name type="scientific">Gordonia hankookensis</name>
    <dbReference type="NCBI Taxonomy" id="589403"/>
    <lineage>
        <taxon>Bacteria</taxon>
        <taxon>Bacillati</taxon>
        <taxon>Actinomycetota</taxon>
        <taxon>Actinomycetes</taxon>
        <taxon>Mycobacteriales</taxon>
        <taxon>Gordoniaceae</taxon>
        <taxon>Gordonia</taxon>
    </lineage>
</organism>
<keyword evidence="5" id="KW-0408">Iron</keyword>
<keyword evidence="11" id="KW-1185">Reference proteome</keyword>
<gene>
    <name evidence="10" type="ORF">IDF66_10585</name>
</gene>
<dbReference type="Proteomes" id="UP000602395">
    <property type="component" value="Unassembled WGS sequence"/>
</dbReference>
<feature type="domain" description="Dyp-type peroxidase C-terminal" evidence="9">
    <location>
        <begin position="138"/>
        <end position="301"/>
    </location>
</feature>
<keyword evidence="3" id="KW-0479">Metal-binding</keyword>
<feature type="domain" description="Dyp-type peroxidase N-terminal" evidence="8">
    <location>
        <begin position="5"/>
        <end position="133"/>
    </location>
</feature>
<dbReference type="InterPro" id="IPR048328">
    <property type="entry name" value="Dyp_perox_C"/>
</dbReference>
<proteinExistence type="inferred from homology"/>
<evidence type="ECO:0000256" key="3">
    <source>
        <dbReference type="ARBA" id="ARBA00022723"/>
    </source>
</evidence>
<keyword evidence="4" id="KW-0560">Oxidoreductase</keyword>
<evidence type="ECO:0000256" key="7">
    <source>
        <dbReference type="SAM" id="MobiDB-lite"/>
    </source>
</evidence>
<evidence type="ECO:0000256" key="4">
    <source>
        <dbReference type="ARBA" id="ARBA00023002"/>
    </source>
</evidence>
<name>A0ABR7WB59_9ACTN</name>